<dbReference type="EMBL" id="UINC01187680">
    <property type="protein sequence ID" value="SVE00526.1"/>
    <property type="molecule type" value="Genomic_DNA"/>
</dbReference>
<evidence type="ECO:0008006" key="3">
    <source>
        <dbReference type="Google" id="ProtNLM"/>
    </source>
</evidence>
<dbReference type="InterPro" id="IPR001753">
    <property type="entry name" value="Enoyl-CoA_hydra/iso"/>
</dbReference>
<name>A0A382ZY06_9ZZZZ</name>
<organism evidence="2">
    <name type="scientific">marine metagenome</name>
    <dbReference type="NCBI Taxonomy" id="408172"/>
    <lineage>
        <taxon>unclassified sequences</taxon>
        <taxon>metagenomes</taxon>
        <taxon>ecological metagenomes</taxon>
    </lineage>
</organism>
<dbReference type="PANTHER" id="PTHR11941">
    <property type="entry name" value="ENOYL-COA HYDRATASE-RELATED"/>
    <property type="match status" value="1"/>
</dbReference>
<accession>A0A382ZY06</accession>
<keyword evidence="1" id="KW-0456">Lyase</keyword>
<proteinExistence type="predicted"/>
<dbReference type="Gene3D" id="1.10.12.10">
    <property type="entry name" value="Lyase 2-enoyl-coa Hydratase, Chain A, domain 2"/>
    <property type="match status" value="1"/>
</dbReference>
<dbReference type="SUPFAM" id="SSF52096">
    <property type="entry name" value="ClpP/crotonase"/>
    <property type="match status" value="1"/>
</dbReference>
<evidence type="ECO:0000256" key="1">
    <source>
        <dbReference type="ARBA" id="ARBA00023239"/>
    </source>
</evidence>
<protein>
    <recommendedName>
        <fullName evidence="3">Crotonase</fullName>
    </recommendedName>
</protein>
<dbReference type="CDD" id="cd06558">
    <property type="entry name" value="crotonase-like"/>
    <property type="match status" value="1"/>
</dbReference>
<dbReference type="Gene3D" id="3.90.226.10">
    <property type="entry name" value="2-enoyl-CoA Hydratase, Chain A, domain 1"/>
    <property type="match status" value="1"/>
</dbReference>
<gene>
    <name evidence="2" type="ORF">METZ01_LOCUS453380</name>
</gene>
<dbReference type="InterPro" id="IPR029045">
    <property type="entry name" value="ClpP/crotonase-like_dom_sf"/>
</dbReference>
<dbReference type="GO" id="GO:0006635">
    <property type="term" value="P:fatty acid beta-oxidation"/>
    <property type="evidence" value="ECO:0007669"/>
    <property type="project" value="TreeGrafter"/>
</dbReference>
<reference evidence="2" key="1">
    <citation type="submission" date="2018-05" db="EMBL/GenBank/DDBJ databases">
        <authorList>
            <person name="Lanie J.A."/>
            <person name="Ng W.-L."/>
            <person name="Kazmierczak K.M."/>
            <person name="Andrzejewski T.M."/>
            <person name="Davidsen T.M."/>
            <person name="Wayne K.J."/>
            <person name="Tettelin H."/>
            <person name="Glass J.I."/>
            <person name="Rusch D."/>
            <person name="Podicherti R."/>
            <person name="Tsui H.-C.T."/>
            <person name="Winkler M.E."/>
        </authorList>
    </citation>
    <scope>NUCLEOTIDE SEQUENCE</scope>
</reference>
<sequence length="156" mass="17061">KYAFGVGFELCLACDFRFATEDALVGLPEVTIGQMPGSGGSVRIVRLIGMTRAKDIVMLGKRLSAPEAKDVGLITQVAADAGGLQELIQDYTKRLNALAPISLRALKRVLNAAPDTSLKVALEVEGHSYEKLRWTEDYTEGINAFSERRKGQYKSR</sequence>
<dbReference type="PANTHER" id="PTHR11941:SF54">
    <property type="entry name" value="ENOYL-COA HYDRATASE, MITOCHONDRIAL"/>
    <property type="match status" value="1"/>
</dbReference>
<evidence type="ECO:0000313" key="2">
    <source>
        <dbReference type="EMBL" id="SVE00526.1"/>
    </source>
</evidence>
<dbReference type="GO" id="GO:0016829">
    <property type="term" value="F:lyase activity"/>
    <property type="evidence" value="ECO:0007669"/>
    <property type="project" value="UniProtKB-KW"/>
</dbReference>
<dbReference type="AlphaFoldDB" id="A0A382ZY06"/>
<dbReference type="Pfam" id="PF00378">
    <property type="entry name" value="ECH_1"/>
    <property type="match status" value="1"/>
</dbReference>
<dbReference type="InterPro" id="IPR014748">
    <property type="entry name" value="Enoyl-CoA_hydra_C"/>
</dbReference>
<feature type="non-terminal residue" evidence="2">
    <location>
        <position position="1"/>
    </location>
</feature>